<organism evidence="2 3">
    <name type="scientific">Amorphus orientalis</name>
    <dbReference type="NCBI Taxonomy" id="649198"/>
    <lineage>
        <taxon>Bacteria</taxon>
        <taxon>Pseudomonadati</taxon>
        <taxon>Pseudomonadota</taxon>
        <taxon>Alphaproteobacteria</taxon>
        <taxon>Hyphomicrobiales</taxon>
        <taxon>Amorphaceae</taxon>
        <taxon>Amorphus</taxon>
    </lineage>
</organism>
<dbReference type="EMBL" id="JAUSUL010000005">
    <property type="protein sequence ID" value="MDQ0317535.1"/>
    <property type="molecule type" value="Genomic_DNA"/>
</dbReference>
<sequence length="50" mass="5380">MAIDKKRGSRQARKRRSTLNAAKTGPKHMAWSQRGASEPCLAQAGKTGGK</sequence>
<dbReference type="AlphaFoldDB" id="A0AAE4AUL4"/>
<keyword evidence="3" id="KW-1185">Reference proteome</keyword>
<evidence type="ECO:0000313" key="2">
    <source>
        <dbReference type="EMBL" id="MDQ0317535.1"/>
    </source>
</evidence>
<feature type="compositionally biased region" description="Basic residues" evidence="1">
    <location>
        <begin position="7"/>
        <end position="17"/>
    </location>
</feature>
<accession>A0AAE4AUL4</accession>
<feature type="region of interest" description="Disordered" evidence="1">
    <location>
        <begin position="1"/>
        <end position="50"/>
    </location>
</feature>
<protein>
    <submittedName>
        <fullName evidence="2">Uncharacterized protein</fullName>
    </submittedName>
</protein>
<comment type="caution">
    <text evidence="2">The sequence shown here is derived from an EMBL/GenBank/DDBJ whole genome shotgun (WGS) entry which is preliminary data.</text>
</comment>
<evidence type="ECO:0000313" key="3">
    <source>
        <dbReference type="Proteomes" id="UP001229244"/>
    </source>
</evidence>
<name>A0AAE4AUL4_9HYPH</name>
<proteinExistence type="predicted"/>
<dbReference type="Proteomes" id="UP001229244">
    <property type="component" value="Unassembled WGS sequence"/>
</dbReference>
<gene>
    <name evidence="2" type="ORF">J2S73_004019</name>
</gene>
<reference evidence="2" key="1">
    <citation type="submission" date="2023-07" db="EMBL/GenBank/DDBJ databases">
        <title>Genomic Encyclopedia of Type Strains, Phase IV (KMG-IV): sequencing the most valuable type-strain genomes for metagenomic binning, comparative biology and taxonomic classification.</title>
        <authorList>
            <person name="Goeker M."/>
        </authorList>
    </citation>
    <scope>NUCLEOTIDE SEQUENCE</scope>
    <source>
        <strain evidence="2">DSM 21202</strain>
    </source>
</reference>
<evidence type="ECO:0000256" key="1">
    <source>
        <dbReference type="SAM" id="MobiDB-lite"/>
    </source>
</evidence>